<evidence type="ECO:0000259" key="2">
    <source>
        <dbReference type="Pfam" id="PF13458"/>
    </source>
</evidence>
<dbReference type="PANTHER" id="PTHR30483">
    <property type="entry name" value="LEUCINE-SPECIFIC-BINDING PROTEIN"/>
    <property type="match status" value="1"/>
</dbReference>
<dbReference type="InterPro" id="IPR028082">
    <property type="entry name" value="Peripla_BP_I"/>
</dbReference>
<dbReference type="AlphaFoldDB" id="A0ABD5PUL0"/>
<feature type="domain" description="Leucine-binding protein" evidence="2">
    <location>
        <begin position="40"/>
        <end position="344"/>
    </location>
</feature>
<sequence length="411" mass="42685">MAMGLNRRRVLSGLGAASVAGIAGCIGGDNGSGGDADAMVGVLQPVTGDLGNLGGPIRDAAILPGTQLENEGVDFEIDIREEDTESTADAGVSGAQSLVDAGYPAITGAASSQVTITVAEDILIPNGVVGISPASTAPTITDLEDDDYIFRTCPSDALQGEVMAEVAYEERGLESAASFYLNNDYGQQLSDSFVGAFEDLGGEVTETVGFEAEQPSYTSALESALADDPDMMIVIGYPASGEQIFRDYYSEFDTGQTIMVTDGLRDGDLPGNVDNAMENVVGTAPLAAGPEEDAFNQLYQDEYGSEPGVFTAQAYDATAVNILASIAAGETTGSAIRDSLRDVANPDGEDVGPSNLADAIQMVDDGDAVNYQGASSSVNFDDNGDMQAVTYEIFEFSEDGLETVEEIDFEA</sequence>
<protein>
    <submittedName>
        <fullName evidence="3">ABC transporter substrate-binding protein</fullName>
    </submittedName>
</protein>
<dbReference type="RefSeq" id="WP_382182567.1">
    <property type="nucleotide sequence ID" value="NZ_JALIQP010000001.1"/>
</dbReference>
<organism evidence="3 4">
    <name type="scientific">Halosolutus amylolyticus</name>
    <dbReference type="NCBI Taxonomy" id="2932267"/>
    <lineage>
        <taxon>Archaea</taxon>
        <taxon>Methanobacteriati</taxon>
        <taxon>Methanobacteriota</taxon>
        <taxon>Stenosarchaea group</taxon>
        <taxon>Halobacteria</taxon>
        <taxon>Halobacteriales</taxon>
        <taxon>Natrialbaceae</taxon>
        <taxon>Halosolutus</taxon>
    </lineage>
</organism>
<dbReference type="InterPro" id="IPR006311">
    <property type="entry name" value="TAT_signal"/>
</dbReference>
<dbReference type="PROSITE" id="PS51318">
    <property type="entry name" value="TAT"/>
    <property type="match status" value="1"/>
</dbReference>
<dbReference type="PROSITE" id="PS51257">
    <property type="entry name" value="PROKAR_LIPOPROTEIN"/>
    <property type="match status" value="1"/>
</dbReference>
<reference evidence="3 4" key="1">
    <citation type="journal article" date="2019" name="Int. J. Syst. Evol. Microbiol.">
        <title>The Global Catalogue of Microorganisms (GCM) 10K type strain sequencing project: providing services to taxonomists for standard genome sequencing and annotation.</title>
        <authorList>
            <consortium name="The Broad Institute Genomics Platform"/>
            <consortium name="The Broad Institute Genome Sequencing Center for Infectious Disease"/>
            <person name="Wu L."/>
            <person name="Ma J."/>
        </authorList>
    </citation>
    <scope>NUCLEOTIDE SEQUENCE [LARGE SCALE GENOMIC DNA]</scope>
    <source>
        <strain evidence="3 4">WLHS5</strain>
    </source>
</reference>
<gene>
    <name evidence="3" type="ORF">ACFO5R_17090</name>
</gene>
<dbReference type="InterPro" id="IPR028081">
    <property type="entry name" value="Leu-bd"/>
</dbReference>
<dbReference type="CDD" id="cd06346">
    <property type="entry name" value="PBP1_ABC_ligand_binding-like"/>
    <property type="match status" value="1"/>
</dbReference>
<dbReference type="Pfam" id="PF13458">
    <property type="entry name" value="Peripla_BP_6"/>
    <property type="match status" value="1"/>
</dbReference>
<dbReference type="EMBL" id="JBHSFA010000009">
    <property type="protein sequence ID" value="MFC4543644.1"/>
    <property type="molecule type" value="Genomic_DNA"/>
</dbReference>
<evidence type="ECO:0000256" key="1">
    <source>
        <dbReference type="ARBA" id="ARBA00022729"/>
    </source>
</evidence>
<dbReference type="InterPro" id="IPR051010">
    <property type="entry name" value="BCAA_transport"/>
</dbReference>
<dbReference type="Gene3D" id="3.40.50.2300">
    <property type="match status" value="2"/>
</dbReference>
<name>A0ABD5PUL0_9EURY</name>
<evidence type="ECO:0000313" key="4">
    <source>
        <dbReference type="Proteomes" id="UP001595898"/>
    </source>
</evidence>
<evidence type="ECO:0000313" key="3">
    <source>
        <dbReference type="EMBL" id="MFC4543644.1"/>
    </source>
</evidence>
<dbReference type="SUPFAM" id="SSF53822">
    <property type="entry name" value="Periplasmic binding protein-like I"/>
    <property type="match status" value="1"/>
</dbReference>
<keyword evidence="1" id="KW-0732">Signal</keyword>
<keyword evidence="4" id="KW-1185">Reference proteome</keyword>
<dbReference type="PANTHER" id="PTHR30483:SF6">
    <property type="entry name" value="PERIPLASMIC BINDING PROTEIN OF ABC TRANSPORTER FOR NATURAL AMINO ACIDS"/>
    <property type="match status" value="1"/>
</dbReference>
<accession>A0ABD5PUL0</accession>
<comment type="caution">
    <text evidence="3">The sequence shown here is derived from an EMBL/GenBank/DDBJ whole genome shotgun (WGS) entry which is preliminary data.</text>
</comment>
<dbReference type="Proteomes" id="UP001595898">
    <property type="component" value="Unassembled WGS sequence"/>
</dbReference>
<proteinExistence type="predicted"/>